<dbReference type="InterPro" id="IPR007627">
    <property type="entry name" value="RNA_pol_sigma70_r2"/>
</dbReference>
<sequence length="134" mass="15835">MWEPMIVNDYKLLFFMKTNSIQKYSDNELHLLIQKKNKTAFTLLYEYYGSMIYGLAMHALKSKELADEIVELTFIKVWDSIHLFKLQKKTFCMWLVGLFIATAQDYLESKNIEFVFKNLGFPSFTFEIIGEKAC</sequence>
<dbReference type="Proteomes" id="UP000054388">
    <property type="component" value="Unassembled WGS sequence"/>
</dbReference>
<evidence type="ECO:0000313" key="3">
    <source>
        <dbReference type="Proteomes" id="UP000054388"/>
    </source>
</evidence>
<accession>A0A117KAK9</accession>
<comment type="caution">
    <text evidence="2">The sequence shown here is derived from an EMBL/GenBank/DDBJ whole genome shotgun (WGS) entry which is preliminary data.</text>
</comment>
<gene>
    <name evidence="2" type="ORF">AR686_17030</name>
</gene>
<dbReference type="GO" id="GO:0003700">
    <property type="term" value="F:DNA-binding transcription factor activity"/>
    <property type="evidence" value="ECO:0007669"/>
    <property type="project" value="InterPro"/>
</dbReference>
<name>A0A117KAK9_9FLAO</name>
<dbReference type="EMBL" id="LMAI01000012">
    <property type="protein sequence ID" value="KUJ54614.1"/>
    <property type="molecule type" value="Genomic_DNA"/>
</dbReference>
<proteinExistence type="predicted"/>
<dbReference type="InterPro" id="IPR013325">
    <property type="entry name" value="RNA_pol_sigma_r2"/>
</dbReference>
<evidence type="ECO:0000259" key="1">
    <source>
        <dbReference type="Pfam" id="PF04542"/>
    </source>
</evidence>
<dbReference type="Gene3D" id="1.10.1740.10">
    <property type="match status" value="1"/>
</dbReference>
<dbReference type="SUPFAM" id="SSF88946">
    <property type="entry name" value="Sigma2 domain of RNA polymerase sigma factors"/>
    <property type="match status" value="1"/>
</dbReference>
<protein>
    <recommendedName>
        <fullName evidence="1">RNA polymerase sigma-70 region 2 domain-containing protein</fullName>
    </recommendedName>
</protein>
<dbReference type="AlphaFoldDB" id="A0A117KAK9"/>
<organism evidence="2 3">
    <name type="scientific">Chryseobacterium aquaticum subsp. greenlandense</name>
    <dbReference type="NCBI Taxonomy" id="345663"/>
    <lineage>
        <taxon>Bacteria</taxon>
        <taxon>Pseudomonadati</taxon>
        <taxon>Bacteroidota</taxon>
        <taxon>Flavobacteriia</taxon>
        <taxon>Flavobacteriales</taxon>
        <taxon>Weeksellaceae</taxon>
        <taxon>Chryseobacterium group</taxon>
        <taxon>Chryseobacterium</taxon>
    </lineage>
</organism>
<dbReference type="Pfam" id="PF04542">
    <property type="entry name" value="Sigma70_r2"/>
    <property type="match status" value="1"/>
</dbReference>
<reference evidence="2 3" key="1">
    <citation type="submission" date="2015-10" db="EMBL/GenBank/DDBJ databases">
        <title>Genome sequence of Chryseobacterium greenlandense.</title>
        <authorList>
            <person name="Newman J."/>
            <person name="Fischer K."/>
            <person name="Miller J."/>
        </authorList>
    </citation>
    <scope>NUCLEOTIDE SEQUENCE [LARGE SCALE GENOMIC DNA]</scope>
    <source>
        <strain evidence="2 3">UMB34</strain>
    </source>
</reference>
<feature type="domain" description="RNA polymerase sigma-70 region 2" evidence="1">
    <location>
        <begin position="44"/>
        <end position="110"/>
    </location>
</feature>
<dbReference type="GO" id="GO:0006352">
    <property type="term" value="P:DNA-templated transcription initiation"/>
    <property type="evidence" value="ECO:0007669"/>
    <property type="project" value="InterPro"/>
</dbReference>
<evidence type="ECO:0000313" key="2">
    <source>
        <dbReference type="EMBL" id="KUJ54614.1"/>
    </source>
</evidence>